<dbReference type="EMBL" id="LAZR01001918">
    <property type="protein sequence ID" value="KKN37125.1"/>
    <property type="molecule type" value="Genomic_DNA"/>
</dbReference>
<sequence length="56" mass="6539">MKTTIDMNLIRCKPMFFGKCKKLRQTVNFIRLAFHNFKTGYRKNVLLNGVLSSCVL</sequence>
<organism evidence="1">
    <name type="scientific">marine sediment metagenome</name>
    <dbReference type="NCBI Taxonomy" id="412755"/>
    <lineage>
        <taxon>unclassified sequences</taxon>
        <taxon>metagenomes</taxon>
        <taxon>ecological metagenomes</taxon>
    </lineage>
</organism>
<reference evidence="1" key="1">
    <citation type="journal article" date="2015" name="Nature">
        <title>Complex archaea that bridge the gap between prokaryotes and eukaryotes.</title>
        <authorList>
            <person name="Spang A."/>
            <person name="Saw J.H."/>
            <person name="Jorgensen S.L."/>
            <person name="Zaremba-Niedzwiedzka K."/>
            <person name="Martijn J."/>
            <person name="Lind A.E."/>
            <person name="van Eijk R."/>
            <person name="Schleper C."/>
            <person name="Guy L."/>
            <person name="Ettema T.J."/>
        </authorList>
    </citation>
    <scope>NUCLEOTIDE SEQUENCE</scope>
</reference>
<accession>A0A0F9PZP1</accession>
<name>A0A0F9PZP1_9ZZZZ</name>
<comment type="caution">
    <text evidence="1">The sequence shown here is derived from an EMBL/GenBank/DDBJ whole genome shotgun (WGS) entry which is preliminary data.</text>
</comment>
<evidence type="ECO:0000313" key="1">
    <source>
        <dbReference type="EMBL" id="KKN37125.1"/>
    </source>
</evidence>
<gene>
    <name evidence="1" type="ORF">LCGC14_0766690</name>
</gene>
<dbReference type="AlphaFoldDB" id="A0A0F9PZP1"/>
<protein>
    <submittedName>
        <fullName evidence="1">Uncharacterized protein</fullName>
    </submittedName>
</protein>
<proteinExistence type="predicted"/>